<evidence type="ECO:0008006" key="4">
    <source>
        <dbReference type="Google" id="ProtNLM"/>
    </source>
</evidence>
<feature type="region of interest" description="Disordered" evidence="1">
    <location>
        <begin position="145"/>
        <end position="170"/>
    </location>
</feature>
<dbReference type="SUPFAM" id="SSF53098">
    <property type="entry name" value="Ribonuclease H-like"/>
    <property type="match status" value="1"/>
</dbReference>
<dbReference type="GO" id="GO:0003676">
    <property type="term" value="F:nucleic acid binding"/>
    <property type="evidence" value="ECO:0007669"/>
    <property type="project" value="InterPro"/>
</dbReference>
<dbReference type="Proteomes" id="UP000568380">
    <property type="component" value="Unassembled WGS sequence"/>
</dbReference>
<reference evidence="2 3" key="1">
    <citation type="submission" date="2020-08" db="EMBL/GenBank/DDBJ databases">
        <title>Genomic Encyclopedia of Type Strains, Phase IV (KMG-IV): sequencing the most valuable type-strain genomes for metagenomic binning, comparative biology and taxonomic classification.</title>
        <authorList>
            <person name="Goeker M."/>
        </authorList>
    </citation>
    <scope>NUCLEOTIDE SEQUENCE [LARGE SCALE GENOMIC DNA]</scope>
    <source>
        <strain evidence="2 3">DSM 45385</strain>
    </source>
</reference>
<gene>
    <name evidence="2" type="ORF">HNR40_001818</name>
</gene>
<dbReference type="InterPro" id="IPR012337">
    <property type="entry name" value="RNaseH-like_sf"/>
</dbReference>
<keyword evidence="3" id="KW-1185">Reference proteome</keyword>
<name>A0A7W7ZZM3_9ACTN</name>
<protein>
    <recommendedName>
        <fullName evidence="4">Integrase catalytic domain-containing protein</fullName>
    </recommendedName>
</protein>
<evidence type="ECO:0000256" key="1">
    <source>
        <dbReference type="SAM" id="MobiDB-lite"/>
    </source>
</evidence>
<dbReference type="InterPro" id="IPR036397">
    <property type="entry name" value="RNaseH_sf"/>
</dbReference>
<sequence length="198" mass="22057">MGTSENAGELARLGYNLAASNGMGILHAGFGPAYRRAWHPATAAGRGGCTSDRGVDGAQARNLVMDLGDRFPGLRFVIHDREPLFTSAFREVFTVAELRIVTTLARTPRMNAVCERVIATLRRELPDRSVILNERHLTRVLQEHPMHHNGHRPHQLRDQRPADSVARPTRDVTDLNDLRSIRRQPVVAGTISEHRHSA</sequence>
<proteinExistence type="predicted"/>
<evidence type="ECO:0000313" key="2">
    <source>
        <dbReference type="EMBL" id="MBB5076354.1"/>
    </source>
</evidence>
<dbReference type="AlphaFoldDB" id="A0A7W7ZZM3"/>
<dbReference type="RefSeq" id="WP_184959793.1">
    <property type="nucleotide sequence ID" value="NZ_JACHIN010000002.1"/>
</dbReference>
<evidence type="ECO:0000313" key="3">
    <source>
        <dbReference type="Proteomes" id="UP000568380"/>
    </source>
</evidence>
<dbReference type="EMBL" id="JACHIN010000002">
    <property type="protein sequence ID" value="MBB5076354.1"/>
    <property type="molecule type" value="Genomic_DNA"/>
</dbReference>
<comment type="caution">
    <text evidence="2">The sequence shown here is derived from an EMBL/GenBank/DDBJ whole genome shotgun (WGS) entry which is preliminary data.</text>
</comment>
<dbReference type="Gene3D" id="3.30.420.10">
    <property type="entry name" value="Ribonuclease H-like superfamily/Ribonuclease H"/>
    <property type="match status" value="1"/>
</dbReference>
<accession>A0A7W7ZZM3</accession>
<organism evidence="2 3">
    <name type="scientific">Nonomuraea endophytica</name>
    <dbReference type="NCBI Taxonomy" id="714136"/>
    <lineage>
        <taxon>Bacteria</taxon>
        <taxon>Bacillati</taxon>
        <taxon>Actinomycetota</taxon>
        <taxon>Actinomycetes</taxon>
        <taxon>Streptosporangiales</taxon>
        <taxon>Streptosporangiaceae</taxon>
        <taxon>Nonomuraea</taxon>
    </lineage>
</organism>